<feature type="compositionally biased region" description="Basic and acidic residues" evidence="1">
    <location>
        <begin position="156"/>
        <end position="166"/>
    </location>
</feature>
<feature type="compositionally biased region" description="Basic and acidic residues" evidence="1">
    <location>
        <begin position="206"/>
        <end position="215"/>
    </location>
</feature>
<feature type="region of interest" description="Disordered" evidence="1">
    <location>
        <begin position="142"/>
        <end position="215"/>
    </location>
</feature>
<dbReference type="OrthoDB" id="3185381at2759"/>
<name>A0A8K0UN34_9AGAR</name>
<protein>
    <submittedName>
        <fullName evidence="2">Uncharacterized protein</fullName>
    </submittedName>
</protein>
<sequence>MTSRQKLVLTTTSLHNVVIANSSDVIYYEVVTPKWERHLTKISRLDPNTRQFDLIGELQNEDDRPVAMRLYGGAFRSTWDFLRKENLRGIVGRGNVRKENESGVTQKERVEDGLSIPSLGSQKVLQWTGQEGLAPADMPLYAEASSSSSSSSTKRVNPDEDARALKGEALTPPPTGSIGSPRKHVTDSTHGHKPSPAQAEGNHRRKEQDKENWCE</sequence>
<keyword evidence="3" id="KW-1185">Reference proteome</keyword>
<evidence type="ECO:0000256" key="1">
    <source>
        <dbReference type="SAM" id="MobiDB-lite"/>
    </source>
</evidence>
<accession>A0A8K0UN34</accession>
<dbReference type="AlphaFoldDB" id="A0A8K0UN34"/>
<gene>
    <name evidence="2" type="ORF">BXZ70DRAFT_1008316</name>
</gene>
<dbReference type="EMBL" id="JAEVFJ010000016">
    <property type="protein sequence ID" value="KAH8100296.1"/>
    <property type="molecule type" value="Genomic_DNA"/>
</dbReference>
<comment type="caution">
    <text evidence="2">The sequence shown here is derived from an EMBL/GenBank/DDBJ whole genome shotgun (WGS) entry which is preliminary data.</text>
</comment>
<evidence type="ECO:0000313" key="3">
    <source>
        <dbReference type="Proteomes" id="UP000813824"/>
    </source>
</evidence>
<proteinExistence type="predicted"/>
<organism evidence="2 3">
    <name type="scientific">Cristinia sonorae</name>
    <dbReference type="NCBI Taxonomy" id="1940300"/>
    <lineage>
        <taxon>Eukaryota</taxon>
        <taxon>Fungi</taxon>
        <taxon>Dikarya</taxon>
        <taxon>Basidiomycota</taxon>
        <taxon>Agaricomycotina</taxon>
        <taxon>Agaricomycetes</taxon>
        <taxon>Agaricomycetidae</taxon>
        <taxon>Agaricales</taxon>
        <taxon>Pleurotineae</taxon>
        <taxon>Stephanosporaceae</taxon>
        <taxon>Cristinia</taxon>
    </lineage>
</organism>
<dbReference type="Proteomes" id="UP000813824">
    <property type="component" value="Unassembled WGS sequence"/>
</dbReference>
<evidence type="ECO:0000313" key="2">
    <source>
        <dbReference type="EMBL" id="KAH8100296.1"/>
    </source>
</evidence>
<reference evidence="2" key="1">
    <citation type="journal article" date="2021" name="New Phytol.">
        <title>Evolutionary innovations through gain and loss of genes in the ectomycorrhizal Boletales.</title>
        <authorList>
            <person name="Wu G."/>
            <person name="Miyauchi S."/>
            <person name="Morin E."/>
            <person name="Kuo A."/>
            <person name="Drula E."/>
            <person name="Varga T."/>
            <person name="Kohler A."/>
            <person name="Feng B."/>
            <person name="Cao Y."/>
            <person name="Lipzen A."/>
            <person name="Daum C."/>
            <person name="Hundley H."/>
            <person name="Pangilinan J."/>
            <person name="Johnson J."/>
            <person name="Barry K."/>
            <person name="LaButti K."/>
            <person name="Ng V."/>
            <person name="Ahrendt S."/>
            <person name="Min B."/>
            <person name="Choi I.G."/>
            <person name="Park H."/>
            <person name="Plett J.M."/>
            <person name="Magnuson J."/>
            <person name="Spatafora J.W."/>
            <person name="Nagy L.G."/>
            <person name="Henrissat B."/>
            <person name="Grigoriev I.V."/>
            <person name="Yang Z.L."/>
            <person name="Xu J."/>
            <person name="Martin F.M."/>
        </authorList>
    </citation>
    <scope>NUCLEOTIDE SEQUENCE</scope>
    <source>
        <strain evidence="2">KKN 215</strain>
    </source>
</reference>